<reference evidence="9 10" key="1">
    <citation type="journal article" date="2010" name="Cell">
        <title>The genome of Naegleria gruberi illuminates early eukaryotic versatility.</title>
        <authorList>
            <person name="Fritz-Laylin L.K."/>
            <person name="Prochnik S.E."/>
            <person name="Ginger M.L."/>
            <person name="Dacks J.B."/>
            <person name="Carpenter M.L."/>
            <person name="Field M.C."/>
            <person name="Kuo A."/>
            <person name="Paredez A."/>
            <person name="Chapman J."/>
            <person name="Pham J."/>
            <person name="Shu S."/>
            <person name="Neupane R."/>
            <person name="Cipriano M."/>
            <person name="Mancuso J."/>
            <person name="Tu H."/>
            <person name="Salamov A."/>
            <person name="Lindquist E."/>
            <person name="Shapiro H."/>
            <person name="Lucas S."/>
            <person name="Grigoriev I.V."/>
            <person name="Cande W.Z."/>
            <person name="Fulton C."/>
            <person name="Rokhsar D.S."/>
            <person name="Dawson S.C."/>
        </authorList>
    </citation>
    <scope>NUCLEOTIDE SEQUENCE [LARGE SCALE GENOMIC DNA]</scope>
    <source>
        <strain evidence="9 10">NEG-M</strain>
    </source>
</reference>
<dbReference type="InterPro" id="IPR014010">
    <property type="entry name" value="REJ_dom"/>
</dbReference>
<evidence type="ECO:0000256" key="2">
    <source>
        <dbReference type="ARBA" id="ARBA00007200"/>
    </source>
</evidence>
<dbReference type="InterPro" id="IPR002049">
    <property type="entry name" value="LE_dom"/>
</dbReference>
<dbReference type="PANTHER" id="PTHR24033">
    <property type="entry name" value="EGF-LIKE DOMAIN-CONTAINING PROTEIN"/>
    <property type="match status" value="1"/>
</dbReference>
<organism evidence="10">
    <name type="scientific">Naegleria gruberi</name>
    <name type="common">Amoeba</name>
    <dbReference type="NCBI Taxonomy" id="5762"/>
    <lineage>
        <taxon>Eukaryota</taxon>
        <taxon>Discoba</taxon>
        <taxon>Heterolobosea</taxon>
        <taxon>Tetramitia</taxon>
        <taxon>Eutetramitia</taxon>
        <taxon>Vahlkampfiidae</taxon>
        <taxon>Naegleria</taxon>
    </lineage>
</organism>
<evidence type="ECO:0000313" key="9">
    <source>
        <dbReference type="EMBL" id="EFC47371.1"/>
    </source>
</evidence>
<dbReference type="InParanoid" id="D2V7F9"/>
<gene>
    <name evidence="9" type="ORF">NAEGRDRAFT_31787</name>
</gene>
<dbReference type="Proteomes" id="UP000006671">
    <property type="component" value="Unassembled WGS sequence"/>
</dbReference>
<feature type="domain" description="EGF-like" evidence="7">
    <location>
        <begin position="435"/>
        <end position="467"/>
    </location>
</feature>
<keyword evidence="4" id="KW-1133">Transmembrane helix</keyword>
<evidence type="ECO:0000256" key="3">
    <source>
        <dbReference type="ARBA" id="ARBA00022692"/>
    </source>
</evidence>
<comment type="subcellular location">
    <subcellularLocation>
        <location evidence="1">Membrane</location>
    </subcellularLocation>
</comment>
<dbReference type="SMART" id="SM00181">
    <property type="entry name" value="EGF"/>
    <property type="match status" value="11"/>
</dbReference>
<feature type="domain" description="EGF-like" evidence="7">
    <location>
        <begin position="613"/>
        <end position="652"/>
    </location>
</feature>
<evidence type="ECO:0000313" key="10">
    <source>
        <dbReference type="Proteomes" id="UP000006671"/>
    </source>
</evidence>
<feature type="disulfide bond" evidence="6">
    <location>
        <begin position="121"/>
        <end position="130"/>
    </location>
</feature>
<comment type="similarity">
    <text evidence="2">Belongs to the polycystin family.</text>
</comment>
<keyword evidence="6" id="KW-1015">Disulfide bond</keyword>
<dbReference type="Pfam" id="PF23106">
    <property type="entry name" value="EGF_Teneurin"/>
    <property type="match status" value="1"/>
</dbReference>
<proteinExistence type="inferred from homology"/>
<dbReference type="PROSITE" id="PS00022">
    <property type="entry name" value="EGF_1"/>
    <property type="match status" value="5"/>
</dbReference>
<feature type="domain" description="EGF-like" evidence="7">
    <location>
        <begin position="92"/>
        <end position="131"/>
    </location>
</feature>
<keyword evidence="10" id="KW-1185">Reference proteome</keyword>
<keyword evidence="3" id="KW-0812">Transmembrane</keyword>
<accession>D2V7F9</accession>
<protein>
    <submittedName>
        <fullName evidence="9">Predicted protein</fullName>
    </submittedName>
</protein>
<feature type="disulfide bond" evidence="6">
    <location>
        <begin position="457"/>
        <end position="466"/>
    </location>
</feature>
<comment type="caution">
    <text evidence="6">Lacks conserved residue(s) required for the propagation of feature annotation.</text>
</comment>
<dbReference type="STRING" id="5762.D2V7F9"/>
<dbReference type="KEGG" id="ngr:NAEGRDRAFT_31787"/>
<dbReference type="Gene3D" id="2.10.25.10">
    <property type="entry name" value="Laminin"/>
    <property type="match status" value="5"/>
</dbReference>
<evidence type="ECO:0000259" key="7">
    <source>
        <dbReference type="PROSITE" id="PS50026"/>
    </source>
</evidence>
<evidence type="ECO:0000256" key="5">
    <source>
        <dbReference type="ARBA" id="ARBA00023136"/>
    </source>
</evidence>
<dbReference type="PROSITE" id="PS50026">
    <property type="entry name" value="EGF_3"/>
    <property type="match status" value="3"/>
</dbReference>
<dbReference type="EMBL" id="GG738855">
    <property type="protein sequence ID" value="EFC47371.1"/>
    <property type="molecule type" value="Genomic_DNA"/>
</dbReference>
<keyword evidence="5" id="KW-0472">Membrane</keyword>
<sequence>MKSVGDDVYFIDTNNEITIKKISKECPSNSLINPQNSSECECLDGYYGESCEEFECFGVHYLNESSCSSNGLCIAPDLCECYLDLHSGSVCEFLMCFGISQNDSNVCSGGGICTGFDKCQCREGFYGNRCEFKEEKVNCFGISNISTVCSGRGICESTDNCKCNTTIGNYIVCPSTQTCEQASTMCIPQSACSYSSASTCLADAQCNWCPLSLSCSHKSKECNPQGKCNGTFADTCTSDNTCQVSIFVYLINLNCLHISDRAARSHSTDMNTNDCFSDNDFIGNTETNAVATVKKWFETSTSRSTIMNNSYRVVGSGFKSNKWTVNYATGTQNITSIVSSGTHFFLNTTHITFMVTVYNATQNSKGLAPTVKLSLDGTLYNMKLLHPYGDDPKSQFVVDPCLNVKCNNGNCVNGACNCAINYYGTNCEKKHYTCFDPICSTTCKNGGQCNAPNSCACAEGFTGSDCSSFMPKGECVVAMSSQTSPFCFGVGVAPSLYSMTYSPSNVSFSNKAEFDSKMNNFVRERDNLAKSNANSLLQQFSSCTSLSCIKEVKRYSCYSIFNTCQNTTQTSLALCKNACEILVDQAESLNTTKELFCARFATSGCTPGVYVSNTTTCFGKGIKDASVCSSNGKCIDKNTCTCFAGYTGEQCNLPMCFGLASSDSKVCNRKGTCISPDTCQCKGYAGAQCEAPTCNGKTEQAGGCSFNGKCTDIDVCQCRGNFEPSTFCLKCKAGYTGANCEIPICFNTPATDRSVCNGKGSCQGPNTCLCLSGFSGSSCQLYSCFGIDRASAQVCGGHGKCISANSCACETAWNGAQDCSSCSPAFKGTSCQEQVCTDVGTCGGKGKCQGLKCACFDKYAGNFCDKCIDGWVGGNCSISCSPQTCNGGSCKSDGSCECKNVNADPFAKCAPGKCINGFEGDDCDYKFDNTSLKFNANGDKLTATVYSTLKRPLPCNQVFQDVSKFGDQSKCLFSSEKSSLEVILGPNADLVDGNTLKAFKYPGSKETINVEVLSGSFIASTPTSSLIGDKNVVSSCDDLFLNAYGSVSLDRRPLNFTWSVKSGPTTTDMETLSNLIKAEVRGGLRIKFSGLGLSTGTYVVQVTVTSKFGKSDSKTFAFSLITSAVPSVTIKQGSESKFMIGSVSTITPIIKYPVCYGGNGGVQYEYSLDSSLSKAAVVPVVKNGLLVLGKTFTEINQEGDYYFIVKATANGADAVSISFKVTAIAQPLSLSFSIDDIVQSVHDPISFTVKVVDPSGTTDSQVINTTCYDLTNGKDCSIQPGSVETFTSDKFSSGSYMFTATVSKGSRKATRYLYVTLLDQAKDSLLKVSITSNVDLSVVDPSKDLFLTYTTWGVLLSNPSFVWTAENFALDSNATTTLSYLKIPSSLLSPGDSYTVSLKVTDGVKEGSAKVSFTVNSPPTQGQFDVYPTSGKALSDIFDLKCGNGWSDPQTPLTYQFMYYDKTNSKWNALTDRTEEPSTSILLPQPTSGNVLTVKAIVYDSLGASSYSTFDVTITKPTAEESVSALSSIASSKGTVTLSAASSAMSVISSVDISKLNSEQIDSIKQAAAAIANSFLEQQTKTESITSVSKTSAENGFSFTSSFSASVASGVVPDSTTSKVVEKLSSTASSVYTNGISISAEMIENVRKSADKFLDVIQKNIQRKRVFSKVDLTNINSVYDSLASLSVKDTVADLPSTIVNAGGVTTLTRKVNVATLNSLSEKILGNNMIKLSSKFAQLSQIAALKTVSVVAKIMDVVDVNNTVTKAIDFKLVDSSAISVSDSNSIANLVFGTIKKRSTLGTTYKCKVLNPTTNTYSTTSGCTVNTNSDGTITASVSSTGTYIVTSETTVDPIKSTVIGASSKIGVSHVITLLLSLFAIVM</sequence>
<dbReference type="OMA" id="SANSCAC"/>
<evidence type="ECO:0000256" key="6">
    <source>
        <dbReference type="PROSITE-ProRule" id="PRU00076"/>
    </source>
</evidence>
<dbReference type="VEuPathDB" id="AmoebaDB:NAEGRDRAFT_31787"/>
<dbReference type="RefSeq" id="XP_002680115.1">
    <property type="nucleotide sequence ID" value="XM_002680069.1"/>
</dbReference>
<feature type="disulfide bond" evidence="6">
    <location>
        <begin position="439"/>
        <end position="449"/>
    </location>
</feature>
<dbReference type="InterPro" id="IPR000742">
    <property type="entry name" value="EGF"/>
</dbReference>
<dbReference type="GeneID" id="8849009"/>
<feature type="disulfide bond" evidence="6">
    <location>
        <begin position="642"/>
        <end position="651"/>
    </location>
</feature>
<evidence type="ECO:0000256" key="1">
    <source>
        <dbReference type="ARBA" id="ARBA00004370"/>
    </source>
</evidence>
<name>D2V7F9_NAEGR</name>
<dbReference type="PROSITE" id="PS01186">
    <property type="entry name" value="EGF_2"/>
    <property type="match status" value="5"/>
</dbReference>
<dbReference type="GO" id="GO:0016020">
    <property type="term" value="C:membrane"/>
    <property type="evidence" value="ECO:0007669"/>
    <property type="project" value="UniProtKB-SubCell"/>
</dbReference>
<dbReference type="InterPro" id="IPR013783">
    <property type="entry name" value="Ig-like_fold"/>
</dbReference>
<dbReference type="PROSITE" id="PS01248">
    <property type="entry name" value="EGF_LAM_1"/>
    <property type="match status" value="1"/>
</dbReference>
<dbReference type="OrthoDB" id="283575at2759"/>
<dbReference type="InterPro" id="IPR002859">
    <property type="entry name" value="PKD/REJ-like"/>
</dbReference>
<dbReference type="eggNOG" id="KOG1217">
    <property type="taxonomic scope" value="Eukaryota"/>
</dbReference>
<keyword evidence="6" id="KW-0245">EGF-like domain</keyword>
<dbReference type="PANTHER" id="PTHR24033:SF232">
    <property type="entry name" value="LAMININ SUBUNIT GAMMA-2-RELATED"/>
    <property type="match status" value="1"/>
</dbReference>
<dbReference type="InterPro" id="IPR051830">
    <property type="entry name" value="NOTCH_homolog"/>
</dbReference>
<dbReference type="Pfam" id="PF02010">
    <property type="entry name" value="REJ"/>
    <property type="match status" value="1"/>
</dbReference>
<evidence type="ECO:0000259" key="8">
    <source>
        <dbReference type="PROSITE" id="PS51111"/>
    </source>
</evidence>
<feature type="domain" description="REJ" evidence="8">
    <location>
        <begin position="1019"/>
        <end position="1629"/>
    </location>
</feature>
<dbReference type="PROSITE" id="PS51111">
    <property type="entry name" value="REJ"/>
    <property type="match status" value="1"/>
</dbReference>
<dbReference type="Gene3D" id="2.60.40.10">
    <property type="entry name" value="Immunoglobulins"/>
    <property type="match status" value="1"/>
</dbReference>
<evidence type="ECO:0000256" key="4">
    <source>
        <dbReference type="ARBA" id="ARBA00022989"/>
    </source>
</evidence>